<name>A0A9P8UV63_9PEZI</name>
<dbReference type="RefSeq" id="XP_045963227.1">
    <property type="nucleotide sequence ID" value="XM_046101193.1"/>
</dbReference>
<evidence type="ECO:0000313" key="2">
    <source>
        <dbReference type="Proteomes" id="UP000758603"/>
    </source>
</evidence>
<comment type="caution">
    <text evidence="1">The sequence shown here is derived from an EMBL/GenBank/DDBJ whole genome shotgun (WGS) entry which is preliminary data.</text>
</comment>
<organism evidence="1 2">
    <name type="scientific">Truncatella angustata</name>
    <dbReference type="NCBI Taxonomy" id="152316"/>
    <lineage>
        <taxon>Eukaryota</taxon>
        <taxon>Fungi</taxon>
        <taxon>Dikarya</taxon>
        <taxon>Ascomycota</taxon>
        <taxon>Pezizomycotina</taxon>
        <taxon>Sordariomycetes</taxon>
        <taxon>Xylariomycetidae</taxon>
        <taxon>Amphisphaeriales</taxon>
        <taxon>Sporocadaceae</taxon>
        <taxon>Truncatella</taxon>
    </lineage>
</organism>
<dbReference type="AlphaFoldDB" id="A0A9P8UV63"/>
<proteinExistence type="predicted"/>
<protein>
    <submittedName>
        <fullName evidence="1">Uncharacterized protein</fullName>
    </submittedName>
</protein>
<keyword evidence="2" id="KW-1185">Reference proteome</keyword>
<dbReference type="EMBL" id="JAGPXC010000001">
    <property type="protein sequence ID" value="KAH6659096.1"/>
    <property type="molecule type" value="Genomic_DNA"/>
</dbReference>
<accession>A0A9P8UV63</accession>
<reference evidence="1" key="1">
    <citation type="journal article" date="2021" name="Nat. Commun.">
        <title>Genetic determinants of endophytism in the Arabidopsis root mycobiome.</title>
        <authorList>
            <person name="Mesny F."/>
            <person name="Miyauchi S."/>
            <person name="Thiergart T."/>
            <person name="Pickel B."/>
            <person name="Atanasova L."/>
            <person name="Karlsson M."/>
            <person name="Huettel B."/>
            <person name="Barry K.W."/>
            <person name="Haridas S."/>
            <person name="Chen C."/>
            <person name="Bauer D."/>
            <person name="Andreopoulos W."/>
            <person name="Pangilinan J."/>
            <person name="LaButti K."/>
            <person name="Riley R."/>
            <person name="Lipzen A."/>
            <person name="Clum A."/>
            <person name="Drula E."/>
            <person name="Henrissat B."/>
            <person name="Kohler A."/>
            <person name="Grigoriev I.V."/>
            <person name="Martin F.M."/>
            <person name="Hacquard S."/>
        </authorList>
    </citation>
    <scope>NUCLEOTIDE SEQUENCE</scope>
    <source>
        <strain evidence="1">MPI-SDFR-AT-0073</strain>
    </source>
</reference>
<gene>
    <name evidence="1" type="ORF">BKA67DRAFT_543550</name>
</gene>
<dbReference type="Proteomes" id="UP000758603">
    <property type="component" value="Unassembled WGS sequence"/>
</dbReference>
<sequence>MLSTFVPAIRGPAYLIQGVFTARRHKTCVIYSTNWSSGMLQQGRRISLSLDLLVWSRATLL</sequence>
<evidence type="ECO:0000313" key="1">
    <source>
        <dbReference type="EMBL" id="KAH6659096.1"/>
    </source>
</evidence>
<dbReference type="GeneID" id="70130085"/>